<keyword evidence="9" id="KW-0732">Signal</keyword>
<feature type="coiled-coil region" evidence="8">
    <location>
        <begin position="338"/>
        <end position="365"/>
    </location>
</feature>
<dbReference type="GO" id="GO:0015562">
    <property type="term" value="F:efflux transmembrane transporter activity"/>
    <property type="evidence" value="ECO:0007669"/>
    <property type="project" value="InterPro"/>
</dbReference>
<evidence type="ECO:0000256" key="1">
    <source>
        <dbReference type="ARBA" id="ARBA00004442"/>
    </source>
</evidence>
<evidence type="ECO:0000256" key="7">
    <source>
        <dbReference type="ARBA" id="ARBA00023237"/>
    </source>
</evidence>
<dbReference type="InterPro" id="IPR051906">
    <property type="entry name" value="TolC-like"/>
</dbReference>
<keyword evidence="3" id="KW-0813">Transport</keyword>
<dbReference type="EMBL" id="PZZN01000003">
    <property type="protein sequence ID" value="PTM44952.1"/>
    <property type="molecule type" value="Genomic_DNA"/>
</dbReference>
<dbReference type="Proteomes" id="UP000240996">
    <property type="component" value="Unassembled WGS sequence"/>
</dbReference>
<sequence length="442" mass="46862">MITSTMSAMRSLAAGVLLAAVPCNAGQAVDTPGPATPGPVTLETAAREAVAWHPSLTEAAGALAARGEEVKAARAGYLPTVSAGIGSGFDSRVSGTLRPRPQLGASQMLFDFGKVSSEIAGARAGTRVGRAEMLLAVDTLIRDTAYAVIEYQRASAQRIIAAEQADRIREISELVGKRTAFGAATRSDALQAQARVEAATASLATVEAAERRWASNLAFLLGRDAPPAAVSADVPDWLMRSCSGPVPAWETVPLVMAAEAQADRAAAALRRSRADRYPTLSIGGDASTDVTAPLGNRSIYNVGLRVSSNIFAGGVTRARARGAAFELEAAQAATRRVRNESSQRLAEARQQIDSLSQVVATLQSRQTNMRETGRLYRIQYLEMGTRTLVDLLNAEQEFQQVRFEAVNVAQTLRSLQVDCLYLSGRMRDAFALSGATVRGVTL</sequence>
<keyword evidence="11" id="KW-1185">Reference proteome</keyword>
<comment type="similarity">
    <text evidence="2">Belongs to the outer membrane factor (OMF) (TC 1.B.17) family.</text>
</comment>
<organism evidence="10 11">
    <name type="scientific">Sphingomonas aerolata</name>
    <dbReference type="NCBI Taxonomy" id="185951"/>
    <lineage>
        <taxon>Bacteria</taxon>
        <taxon>Pseudomonadati</taxon>
        <taxon>Pseudomonadota</taxon>
        <taxon>Alphaproteobacteria</taxon>
        <taxon>Sphingomonadales</taxon>
        <taxon>Sphingomonadaceae</taxon>
        <taxon>Sphingomonas</taxon>
    </lineage>
</organism>
<accession>A0A2T4YNF9</accession>
<comment type="caution">
    <text evidence="10">The sequence shown here is derived from an EMBL/GenBank/DDBJ whole genome shotgun (WGS) entry which is preliminary data.</text>
</comment>
<dbReference type="Pfam" id="PF02321">
    <property type="entry name" value="OEP"/>
    <property type="match status" value="2"/>
</dbReference>
<dbReference type="GO" id="GO:1990281">
    <property type="term" value="C:efflux pump complex"/>
    <property type="evidence" value="ECO:0007669"/>
    <property type="project" value="TreeGrafter"/>
</dbReference>
<keyword evidence="6" id="KW-0472">Membrane</keyword>
<feature type="chain" id="PRO_5015718646" evidence="9">
    <location>
        <begin position="26"/>
        <end position="442"/>
    </location>
</feature>
<evidence type="ECO:0000313" key="11">
    <source>
        <dbReference type="Proteomes" id="UP000240996"/>
    </source>
</evidence>
<reference evidence="10 11" key="1">
    <citation type="submission" date="2018-04" db="EMBL/GenBank/DDBJ databases">
        <title>Genomic Encyclopedia of Type Strains, Phase III (KMG-III): the genomes of soil and plant-associated and newly described type strains.</title>
        <authorList>
            <person name="Whitman W."/>
        </authorList>
    </citation>
    <scope>NUCLEOTIDE SEQUENCE [LARGE SCALE GENOMIC DNA]</scope>
    <source>
        <strain evidence="10 11">NW12</strain>
    </source>
</reference>
<dbReference type="GO" id="GO:0015288">
    <property type="term" value="F:porin activity"/>
    <property type="evidence" value="ECO:0007669"/>
    <property type="project" value="TreeGrafter"/>
</dbReference>
<dbReference type="Gene3D" id="1.20.1600.10">
    <property type="entry name" value="Outer membrane efflux proteins (OEP)"/>
    <property type="match status" value="1"/>
</dbReference>
<gene>
    <name evidence="10" type="ORF">C8J24_3169</name>
</gene>
<keyword evidence="4" id="KW-1134">Transmembrane beta strand</keyword>
<keyword evidence="7" id="KW-0998">Cell outer membrane</keyword>
<dbReference type="RefSeq" id="WP_244180768.1">
    <property type="nucleotide sequence ID" value="NZ_PZZN01000003.1"/>
</dbReference>
<evidence type="ECO:0000256" key="4">
    <source>
        <dbReference type="ARBA" id="ARBA00022452"/>
    </source>
</evidence>
<comment type="subcellular location">
    <subcellularLocation>
        <location evidence="1">Cell outer membrane</location>
    </subcellularLocation>
</comment>
<evidence type="ECO:0000256" key="8">
    <source>
        <dbReference type="SAM" id="Coils"/>
    </source>
</evidence>
<protein>
    <submittedName>
        <fullName evidence="10">Adhesin transport system outer membrane protein</fullName>
    </submittedName>
</protein>
<dbReference type="GO" id="GO:0009279">
    <property type="term" value="C:cell outer membrane"/>
    <property type="evidence" value="ECO:0007669"/>
    <property type="project" value="UniProtKB-SubCell"/>
</dbReference>
<keyword evidence="8" id="KW-0175">Coiled coil</keyword>
<feature type="signal peptide" evidence="9">
    <location>
        <begin position="1"/>
        <end position="25"/>
    </location>
</feature>
<dbReference type="SUPFAM" id="SSF56954">
    <property type="entry name" value="Outer membrane efflux proteins (OEP)"/>
    <property type="match status" value="1"/>
</dbReference>
<evidence type="ECO:0000256" key="3">
    <source>
        <dbReference type="ARBA" id="ARBA00022448"/>
    </source>
</evidence>
<evidence type="ECO:0000256" key="2">
    <source>
        <dbReference type="ARBA" id="ARBA00007613"/>
    </source>
</evidence>
<evidence type="ECO:0000313" key="10">
    <source>
        <dbReference type="EMBL" id="PTM44952.1"/>
    </source>
</evidence>
<dbReference type="InterPro" id="IPR003423">
    <property type="entry name" value="OMP_efflux"/>
</dbReference>
<dbReference type="AlphaFoldDB" id="A0A2T4YNF9"/>
<evidence type="ECO:0000256" key="6">
    <source>
        <dbReference type="ARBA" id="ARBA00023136"/>
    </source>
</evidence>
<evidence type="ECO:0000256" key="9">
    <source>
        <dbReference type="SAM" id="SignalP"/>
    </source>
</evidence>
<dbReference type="PANTHER" id="PTHR30026:SF22">
    <property type="entry name" value="OUTER MEMBRANE EFFLUX PROTEIN"/>
    <property type="match status" value="1"/>
</dbReference>
<evidence type="ECO:0000256" key="5">
    <source>
        <dbReference type="ARBA" id="ARBA00022692"/>
    </source>
</evidence>
<keyword evidence="5" id="KW-0812">Transmembrane</keyword>
<name>A0A2T4YNF9_9SPHN</name>
<proteinExistence type="inferred from homology"/>
<dbReference type="PANTHER" id="PTHR30026">
    <property type="entry name" value="OUTER MEMBRANE PROTEIN TOLC"/>
    <property type="match status" value="1"/>
</dbReference>